<dbReference type="InterPro" id="IPR035906">
    <property type="entry name" value="MetI-like_sf"/>
</dbReference>
<evidence type="ECO:0000313" key="10">
    <source>
        <dbReference type="EMBL" id="KFI82940.1"/>
    </source>
</evidence>
<keyword evidence="2 8" id="KW-0813">Transport</keyword>
<dbReference type="AlphaFoldDB" id="A0A087CI40"/>
<evidence type="ECO:0000256" key="6">
    <source>
        <dbReference type="ARBA" id="ARBA00022989"/>
    </source>
</evidence>
<feature type="transmembrane region" description="Helical" evidence="8">
    <location>
        <begin position="20"/>
        <end position="47"/>
    </location>
</feature>
<evidence type="ECO:0000256" key="4">
    <source>
        <dbReference type="ARBA" id="ARBA00022692"/>
    </source>
</evidence>
<dbReference type="Proteomes" id="UP000029050">
    <property type="component" value="Unassembled WGS sequence"/>
</dbReference>
<feature type="transmembrane region" description="Helical" evidence="8">
    <location>
        <begin position="94"/>
        <end position="114"/>
    </location>
</feature>
<dbReference type="PROSITE" id="PS50928">
    <property type="entry name" value="ABC_TM1"/>
    <property type="match status" value="1"/>
</dbReference>
<proteinExistence type="inferred from homology"/>
<dbReference type="Pfam" id="PF00528">
    <property type="entry name" value="BPD_transp_1"/>
    <property type="match status" value="1"/>
</dbReference>
<dbReference type="STRING" id="218140.BPSY_0731"/>
<feature type="transmembrane region" description="Helical" evidence="8">
    <location>
        <begin position="204"/>
        <end position="222"/>
    </location>
</feature>
<evidence type="ECO:0000313" key="11">
    <source>
        <dbReference type="Proteomes" id="UP000029050"/>
    </source>
</evidence>
<dbReference type="InterPro" id="IPR010065">
    <property type="entry name" value="AA_ABC_transptr_permease_3TM"/>
</dbReference>
<dbReference type="GO" id="GO:0043190">
    <property type="term" value="C:ATP-binding cassette (ABC) transporter complex"/>
    <property type="evidence" value="ECO:0007669"/>
    <property type="project" value="InterPro"/>
</dbReference>
<protein>
    <submittedName>
        <fullName evidence="10">Polar amino acid ABC transporter inner membrane protein</fullName>
    </submittedName>
</protein>
<dbReference type="CDD" id="cd06261">
    <property type="entry name" value="TM_PBP2"/>
    <property type="match status" value="1"/>
</dbReference>
<organism evidence="10 11">
    <name type="scientific">Bifidobacterium psychraerophilum</name>
    <dbReference type="NCBI Taxonomy" id="218140"/>
    <lineage>
        <taxon>Bacteria</taxon>
        <taxon>Bacillati</taxon>
        <taxon>Actinomycetota</taxon>
        <taxon>Actinomycetes</taxon>
        <taxon>Bifidobacteriales</taxon>
        <taxon>Bifidobacteriaceae</taxon>
        <taxon>Bifidobacterium</taxon>
    </lineage>
</organism>
<keyword evidence="5" id="KW-0029">Amino-acid transport</keyword>
<feature type="transmembrane region" description="Helical" evidence="8">
    <location>
        <begin position="68"/>
        <end position="88"/>
    </location>
</feature>
<keyword evidence="4 8" id="KW-0812">Transmembrane</keyword>
<keyword evidence="11" id="KW-1185">Reference proteome</keyword>
<accession>A0A087CI40</accession>
<dbReference type="GeneID" id="98299940"/>
<keyword evidence="6 8" id="KW-1133">Transmembrane helix</keyword>
<evidence type="ECO:0000259" key="9">
    <source>
        <dbReference type="PROSITE" id="PS50928"/>
    </source>
</evidence>
<dbReference type="SUPFAM" id="SSF161098">
    <property type="entry name" value="MetI-like"/>
    <property type="match status" value="1"/>
</dbReference>
<sequence length="273" mass="29949">MNFDWAFFWDSLFHPSTAYLNGLLLTVVISLVSMFLGLVLGLVLALMRLSRNAILRCISAVYVWVMRGIPILVILVIIYLGLAAAGIYKFQDATVLHVTIAGSIQAALVGLTLNQAAYISEIIRSSVSALPDGQMEASLAMGMTKTSAMRWIILPQAVRSMIPPLGNQFNQLMKNTSLLSIIGVSEIFLITQSISSATFRTFEIFIVTGIYYLLLTTIWTFAQNQLEALFNRRLGIPTPSLSSRIQAQYIALMRNIKPSAAAGKNGASIENTH</sequence>
<dbReference type="PANTHER" id="PTHR30614">
    <property type="entry name" value="MEMBRANE COMPONENT OF AMINO ACID ABC TRANSPORTER"/>
    <property type="match status" value="1"/>
</dbReference>
<feature type="transmembrane region" description="Helical" evidence="8">
    <location>
        <begin position="178"/>
        <end position="198"/>
    </location>
</feature>
<name>A0A087CI40_9BIFI</name>
<dbReference type="OrthoDB" id="92598at2"/>
<dbReference type="GO" id="GO:0022857">
    <property type="term" value="F:transmembrane transporter activity"/>
    <property type="evidence" value="ECO:0007669"/>
    <property type="project" value="InterPro"/>
</dbReference>
<evidence type="ECO:0000256" key="5">
    <source>
        <dbReference type="ARBA" id="ARBA00022970"/>
    </source>
</evidence>
<dbReference type="eggNOG" id="COG0765">
    <property type="taxonomic scope" value="Bacteria"/>
</dbReference>
<evidence type="ECO:0000256" key="8">
    <source>
        <dbReference type="RuleBase" id="RU363032"/>
    </source>
</evidence>
<dbReference type="PANTHER" id="PTHR30614:SF0">
    <property type="entry name" value="L-CYSTINE TRANSPORT SYSTEM PERMEASE PROTEIN TCYL"/>
    <property type="match status" value="1"/>
</dbReference>
<dbReference type="GO" id="GO:0006865">
    <property type="term" value="P:amino acid transport"/>
    <property type="evidence" value="ECO:0007669"/>
    <property type="project" value="UniProtKB-KW"/>
</dbReference>
<dbReference type="Gene3D" id="1.10.3720.10">
    <property type="entry name" value="MetI-like"/>
    <property type="match status" value="1"/>
</dbReference>
<feature type="domain" description="ABC transmembrane type-1" evidence="9">
    <location>
        <begin position="23"/>
        <end position="223"/>
    </location>
</feature>
<comment type="similarity">
    <text evidence="8">Belongs to the binding-protein-dependent transport system permease family.</text>
</comment>
<dbReference type="EMBL" id="JGZI01000008">
    <property type="protein sequence ID" value="KFI82940.1"/>
    <property type="molecule type" value="Genomic_DNA"/>
</dbReference>
<evidence type="ECO:0000256" key="3">
    <source>
        <dbReference type="ARBA" id="ARBA00022475"/>
    </source>
</evidence>
<gene>
    <name evidence="10" type="ORF">BPSY_0731</name>
</gene>
<keyword evidence="7 8" id="KW-0472">Membrane</keyword>
<dbReference type="NCBIfam" id="TIGR01726">
    <property type="entry name" value="HEQRo_perm_3TM"/>
    <property type="match status" value="1"/>
</dbReference>
<evidence type="ECO:0000256" key="2">
    <source>
        <dbReference type="ARBA" id="ARBA00022448"/>
    </source>
</evidence>
<dbReference type="InterPro" id="IPR043429">
    <property type="entry name" value="ArtM/GltK/GlnP/TcyL/YhdX-like"/>
</dbReference>
<evidence type="ECO:0000256" key="7">
    <source>
        <dbReference type="ARBA" id="ARBA00023136"/>
    </source>
</evidence>
<comment type="subcellular location">
    <subcellularLocation>
        <location evidence="1 8">Cell membrane</location>
        <topology evidence="1 8">Multi-pass membrane protein</topology>
    </subcellularLocation>
</comment>
<evidence type="ECO:0000256" key="1">
    <source>
        <dbReference type="ARBA" id="ARBA00004651"/>
    </source>
</evidence>
<comment type="caution">
    <text evidence="10">The sequence shown here is derived from an EMBL/GenBank/DDBJ whole genome shotgun (WGS) entry which is preliminary data.</text>
</comment>
<dbReference type="RefSeq" id="WP_081884216.1">
    <property type="nucleotide sequence ID" value="NZ_JALCNH010000001.1"/>
</dbReference>
<keyword evidence="3" id="KW-1003">Cell membrane</keyword>
<dbReference type="InterPro" id="IPR000515">
    <property type="entry name" value="MetI-like"/>
</dbReference>
<reference evidence="10 11" key="1">
    <citation type="submission" date="2014-03" db="EMBL/GenBank/DDBJ databases">
        <title>Genomics of Bifidobacteria.</title>
        <authorList>
            <person name="Ventura M."/>
            <person name="Milani C."/>
            <person name="Lugli G.A."/>
        </authorList>
    </citation>
    <scope>NUCLEOTIDE SEQUENCE [LARGE SCALE GENOMIC DNA]</scope>
    <source>
        <strain evidence="10 11">LMG 21775</strain>
    </source>
</reference>